<organism evidence="4 5">
    <name type="scientific">Staphylococcus chromogenes</name>
    <name type="common">Staphylococcus hyicus subsp. chromogenes</name>
    <dbReference type="NCBI Taxonomy" id="46126"/>
    <lineage>
        <taxon>Bacteria</taxon>
        <taxon>Bacillati</taxon>
        <taxon>Bacillota</taxon>
        <taxon>Bacilli</taxon>
        <taxon>Bacillales</taxon>
        <taxon>Staphylococcaceae</taxon>
        <taxon>Staphylococcus</taxon>
    </lineage>
</organism>
<evidence type="ECO:0000313" key="5">
    <source>
        <dbReference type="Proteomes" id="UP000242704"/>
    </source>
</evidence>
<dbReference type="Proteomes" id="UP001240157">
    <property type="component" value="Unassembled WGS sequence"/>
</dbReference>
<dbReference type="EMBL" id="JAVGJF010000017">
    <property type="protein sequence ID" value="MDQ7175220.1"/>
    <property type="molecule type" value="Genomic_DNA"/>
</dbReference>
<sequence length="501" mass="57710">MRQHEEICLHILATSDIHSHILNGEEGAQLYRAGTYVSEIRSREEHVLLLDNGGSLAGSIVAFYYAIIAPHKRHPMIKLMNALDYDASGVSADEFKFGLDFLNRSVALSRFPWLSANIEYAMTHEPYFSTPYIIHKIEDLRIAIIGLTSESLVKNENIEMEKDIAIERATISAKRWIRYIYEAEAPDFLIVLYHGGVSTSQRNEKANTDAYANEILSNIGIVDLFITGHQRTTTLEHEDGTLFVRAGQNGEHLVHVEVTFRRRQSSYETLVIQPKIVSLSAYEEHEALLEMTKYDRQAVQKWQNEIIEGVHVDTRFSDFQSLLVEAHPFIQLLHESMTLHCDQTISCVHIPIPTSHGFKTPVQHKDVYEVYPHPDYLIDLTLKGHIIKTLIEKSVAYIQVNEGHLELSQIDPTHFLFWKGFEYTVDLSKPVHQRVTQMTLRPDYTYRVIMTDYCYRHYRQYLENAPIHEVSKVSMTECLIERLTQKDALQSSSQNMTLIGY</sequence>
<dbReference type="RefSeq" id="WP_103159396.1">
    <property type="nucleotide sequence ID" value="NZ_BMDK01000001.1"/>
</dbReference>
<dbReference type="GO" id="GO:0009166">
    <property type="term" value="P:nucleotide catabolic process"/>
    <property type="evidence" value="ECO:0007669"/>
    <property type="project" value="InterPro"/>
</dbReference>
<dbReference type="PANTHER" id="PTHR11575">
    <property type="entry name" value="5'-NUCLEOTIDASE-RELATED"/>
    <property type="match status" value="1"/>
</dbReference>
<keyword evidence="1" id="KW-0547">Nucleotide-binding</keyword>
<dbReference type="InterPro" id="IPR036907">
    <property type="entry name" value="5'-Nucleotdase_C_sf"/>
</dbReference>
<dbReference type="AlphaFoldDB" id="A0AAE5W7P6"/>
<feature type="domain" description="5'-Nucleotidase C-terminal" evidence="2">
    <location>
        <begin position="325"/>
        <end position="454"/>
    </location>
</feature>
<reference evidence="4 5" key="1">
    <citation type="journal article" date="2016" name="Front. Microbiol.">
        <title>Comprehensive Phylogenetic Analysis of Bovine Non-aureus Staphylococci Species Based on Whole-Genome Sequencing.</title>
        <authorList>
            <person name="Naushad S."/>
            <person name="Barkema H.W."/>
            <person name="Luby C."/>
            <person name="Condas L.A."/>
            <person name="Nobrega D.B."/>
            <person name="Carson D.A."/>
            <person name="De Buck J."/>
        </authorList>
    </citation>
    <scope>NUCLEOTIDE SEQUENCE [LARGE SCALE GENOMIC DNA]</scope>
    <source>
        <strain evidence="4 5">SNUC 505</strain>
    </source>
</reference>
<gene>
    <name evidence="4" type="ORF">BU653_07590</name>
    <name evidence="3" type="ORF">RCF65_04390</name>
</gene>
<dbReference type="SUPFAM" id="SSF55816">
    <property type="entry name" value="5'-nucleotidase (syn. UDP-sugar hydrolase), C-terminal domain"/>
    <property type="match status" value="1"/>
</dbReference>
<dbReference type="EMBL" id="PZBZ01000037">
    <property type="protein sequence ID" value="PTG13379.1"/>
    <property type="molecule type" value="Genomic_DNA"/>
</dbReference>
<reference evidence="3 6" key="3">
    <citation type="submission" date="2023-08" db="EMBL/GenBank/DDBJ databases">
        <title>Whole genome sequencing of Staphylococcus chromogenes NNSch 2386.</title>
        <authorList>
            <person name="Kropotov V.S."/>
            <person name="Boriskina E.V."/>
            <person name="Gordinskaya N.A."/>
            <person name="Shkurkina I.S."/>
            <person name="Kryazhev D.V."/>
            <person name="Alekseeva A.E."/>
            <person name="Makhova M.A."/>
        </authorList>
    </citation>
    <scope>NUCLEOTIDE SEQUENCE [LARGE SCALE GENOMIC DNA]</scope>
    <source>
        <strain evidence="3 6">NNSch 2386</strain>
    </source>
</reference>
<dbReference type="Gene3D" id="3.90.780.10">
    <property type="entry name" value="5'-Nucleotidase, C-terminal domain"/>
    <property type="match status" value="1"/>
</dbReference>
<dbReference type="Pfam" id="PF02872">
    <property type="entry name" value="5_nucleotid_C"/>
    <property type="match status" value="1"/>
</dbReference>
<name>A0AAE5W7P6_STACR</name>
<protein>
    <submittedName>
        <fullName evidence="3">Bifunctional UDP-sugar hydrolase/5'-nucleotidase</fullName>
    </submittedName>
    <submittedName>
        <fullName evidence="4">Bifunctional metallophosphatase/5'-nucleotidase</fullName>
    </submittedName>
</protein>
<keyword evidence="1 3" id="KW-0378">Hydrolase</keyword>
<evidence type="ECO:0000313" key="3">
    <source>
        <dbReference type="EMBL" id="MDQ7175220.1"/>
    </source>
</evidence>
<accession>A0AAE5W7P6</accession>
<evidence type="ECO:0000259" key="2">
    <source>
        <dbReference type="Pfam" id="PF02872"/>
    </source>
</evidence>
<dbReference type="InterPro" id="IPR029052">
    <property type="entry name" value="Metallo-depent_PP-like"/>
</dbReference>
<comment type="caution">
    <text evidence="4">The sequence shown here is derived from an EMBL/GenBank/DDBJ whole genome shotgun (WGS) entry which is preliminary data.</text>
</comment>
<dbReference type="Gene3D" id="3.60.21.10">
    <property type="match status" value="1"/>
</dbReference>
<dbReference type="GO" id="GO:0000166">
    <property type="term" value="F:nucleotide binding"/>
    <property type="evidence" value="ECO:0007669"/>
    <property type="project" value="UniProtKB-KW"/>
</dbReference>
<dbReference type="InterPro" id="IPR008334">
    <property type="entry name" value="5'-Nucleotdase_C"/>
</dbReference>
<evidence type="ECO:0000313" key="6">
    <source>
        <dbReference type="Proteomes" id="UP001240157"/>
    </source>
</evidence>
<proteinExistence type="inferred from homology"/>
<reference evidence="4" key="2">
    <citation type="submission" date="2018-03" db="EMBL/GenBank/DDBJ databases">
        <authorList>
            <person name="Naushad S."/>
        </authorList>
    </citation>
    <scope>NUCLEOTIDE SEQUENCE</scope>
    <source>
        <strain evidence="4">SNUC 505</strain>
    </source>
</reference>
<dbReference type="InterPro" id="IPR006179">
    <property type="entry name" value="5_nucleotidase/apyrase"/>
</dbReference>
<dbReference type="SUPFAM" id="SSF56300">
    <property type="entry name" value="Metallo-dependent phosphatases"/>
    <property type="match status" value="1"/>
</dbReference>
<evidence type="ECO:0000313" key="4">
    <source>
        <dbReference type="EMBL" id="PTG13379.1"/>
    </source>
</evidence>
<dbReference type="GO" id="GO:0016787">
    <property type="term" value="F:hydrolase activity"/>
    <property type="evidence" value="ECO:0007669"/>
    <property type="project" value="UniProtKB-KW"/>
</dbReference>
<dbReference type="GO" id="GO:0030288">
    <property type="term" value="C:outer membrane-bounded periplasmic space"/>
    <property type="evidence" value="ECO:0007669"/>
    <property type="project" value="TreeGrafter"/>
</dbReference>
<dbReference type="Proteomes" id="UP000242704">
    <property type="component" value="Unassembled WGS sequence"/>
</dbReference>
<evidence type="ECO:0000256" key="1">
    <source>
        <dbReference type="RuleBase" id="RU362119"/>
    </source>
</evidence>
<dbReference type="PRINTS" id="PR01607">
    <property type="entry name" value="APYRASEFAMLY"/>
</dbReference>
<dbReference type="PANTHER" id="PTHR11575:SF6">
    <property type="entry name" value="2',3'-CYCLIC-NUCLEOTIDE 2'-PHOSPHODIESTERASE_3'-NUCLEOTIDASE"/>
    <property type="match status" value="1"/>
</dbReference>
<comment type="similarity">
    <text evidence="1">Belongs to the 5'-nucleotidase family.</text>
</comment>